<keyword evidence="1" id="KW-0472">Membrane</keyword>
<dbReference type="Proteomes" id="UP000250434">
    <property type="component" value="Chromosome"/>
</dbReference>
<gene>
    <name evidence="2" type="ORF">A4R43_05815</name>
</gene>
<evidence type="ECO:0000313" key="2">
    <source>
        <dbReference type="EMBL" id="AXB42103.1"/>
    </source>
</evidence>
<feature type="transmembrane region" description="Helical" evidence="1">
    <location>
        <begin position="43"/>
        <end position="64"/>
    </location>
</feature>
<evidence type="ECO:0000256" key="1">
    <source>
        <dbReference type="SAM" id="Phobius"/>
    </source>
</evidence>
<feature type="transmembrane region" description="Helical" evidence="1">
    <location>
        <begin position="113"/>
        <end position="133"/>
    </location>
</feature>
<dbReference type="KEGG" id="aab:A4R43_05815"/>
<dbReference type="OrthoDB" id="3691511at2"/>
<dbReference type="AlphaFoldDB" id="A0A344L229"/>
<name>A0A344L229_9PSEU</name>
<evidence type="ECO:0000313" key="3">
    <source>
        <dbReference type="Proteomes" id="UP000250434"/>
    </source>
</evidence>
<organism evidence="2 3">
    <name type="scientific">Amycolatopsis albispora</name>
    <dbReference type="NCBI Taxonomy" id="1804986"/>
    <lineage>
        <taxon>Bacteria</taxon>
        <taxon>Bacillati</taxon>
        <taxon>Actinomycetota</taxon>
        <taxon>Actinomycetes</taxon>
        <taxon>Pseudonocardiales</taxon>
        <taxon>Pseudonocardiaceae</taxon>
        <taxon>Amycolatopsis</taxon>
    </lineage>
</organism>
<dbReference type="RefSeq" id="WP_113691374.1">
    <property type="nucleotide sequence ID" value="NZ_CP015163.1"/>
</dbReference>
<sequence>MGAPGTQRFRRLGELAFPGFAVGTLAGVVAGGLTALAGQPAGWAMVSAVALALPLGLVGGLYSLLMTAGKVRPGTFAPAALLWLVGFPLARLFQEAAARYAILGEPGVPADVLGFLAFQAIVSAGFAIGFLWMHERIAPQWLAKVATRNPDAALAYDRYAAHSRLLYSAKQARREAKAKARANRR</sequence>
<keyword evidence="3" id="KW-1185">Reference proteome</keyword>
<accession>A0A344L229</accession>
<dbReference type="EMBL" id="CP015163">
    <property type="protein sequence ID" value="AXB42103.1"/>
    <property type="molecule type" value="Genomic_DNA"/>
</dbReference>
<protein>
    <submittedName>
        <fullName evidence="2">Uncharacterized protein</fullName>
    </submittedName>
</protein>
<feature type="transmembrane region" description="Helical" evidence="1">
    <location>
        <begin position="12"/>
        <end position="37"/>
    </location>
</feature>
<reference evidence="2 3" key="1">
    <citation type="submission" date="2016-04" db="EMBL/GenBank/DDBJ databases">
        <title>Complete genome sequence and analysis of deep-sea sediment isolate, Amycolatopsis sp. WP1.</title>
        <authorList>
            <person name="Wang H."/>
            <person name="Chen S."/>
            <person name="Wu Q."/>
        </authorList>
    </citation>
    <scope>NUCLEOTIDE SEQUENCE [LARGE SCALE GENOMIC DNA]</scope>
    <source>
        <strain evidence="2 3">WP1</strain>
    </source>
</reference>
<keyword evidence="1" id="KW-1133">Transmembrane helix</keyword>
<proteinExistence type="predicted"/>
<feature type="transmembrane region" description="Helical" evidence="1">
    <location>
        <begin position="76"/>
        <end position="93"/>
    </location>
</feature>
<keyword evidence="1" id="KW-0812">Transmembrane</keyword>